<name>A0A075FI53_9EURY</name>
<dbReference type="EMBL" id="KF900323">
    <property type="protein sequence ID" value="AIE90954.1"/>
    <property type="molecule type" value="Genomic_DNA"/>
</dbReference>
<accession>A0A075FI53</accession>
<dbReference type="PROSITE" id="PS51257">
    <property type="entry name" value="PROKAR_LIPOPROTEIN"/>
    <property type="match status" value="1"/>
</dbReference>
<dbReference type="AlphaFoldDB" id="A0A075FI53"/>
<evidence type="ECO:0000313" key="1">
    <source>
        <dbReference type="EMBL" id="AIE90954.1"/>
    </source>
</evidence>
<protein>
    <recommendedName>
        <fullName evidence="2">Lipoprotein</fullName>
    </recommendedName>
</protein>
<organism evidence="1">
    <name type="scientific">uncultured marine group II/III euryarchaeote AD1000_09_E08</name>
    <dbReference type="NCBI Taxonomy" id="1457711"/>
    <lineage>
        <taxon>Archaea</taxon>
        <taxon>Methanobacteriati</taxon>
        <taxon>Methanobacteriota</taxon>
        <taxon>environmental samples</taxon>
    </lineage>
</organism>
<reference evidence="1" key="1">
    <citation type="journal article" date="2014" name="Genome Biol. Evol.">
        <title>Pangenome evidence for extensive interdomain horizontal transfer affecting lineage core and shell genes in uncultured planktonic thaumarchaeota and euryarchaeota.</title>
        <authorList>
            <person name="Deschamps P."/>
            <person name="Zivanovic Y."/>
            <person name="Moreira D."/>
            <person name="Rodriguez-Valera F."/>
            <person name="Lopez-Garcia P."/>
        </authorList>
    </citation>
    <scope>NUCLEOTIDE SEQUENCE</scope>
</reference>
<proteinExistence type="predicted"/>
<sequence length="362" mass="39831">MTRAPTRGTVSRPLLLVLVLLAPLAAGCIEVPTVRPCPDNTCFPLTNDAFNDLLDQDGAFDVLALASENERLRVRTTLVHEQQGQRGEIHWDVAKDDLADLRSVATRVILGGNPIIDTELIDGQEQTNVRVGGTWYEGRDASPAYVDPFFDLAQKATENPDGIWPPFAFDTNQLTGLSWTITGDALSSQQVASASNDTHDFIIELMGLTPAIIGIEVYSGDEYEFILRVTTDDEVEIELQHGLPLMHMAFVPPQESLLTTYGDTHVLVGSVPEGFTSEASLSELEIHAMPSSGYSAASMRLDVDEANLTAADGVWWNFIWVDVGPKGLFSAQDTYYLRTNSTEEFTVAFYDLWADAWTDQLL</sequence>
<evidence type="ECO:0008006" key="2">
    <source>
        <dbReference type="Google" id="ProtNLM"/>
    </source>
</evidence>